<organism evidence="1 2">
    <name type="scientific">Agromyces rhizosphaerae</name>
    <dbReference type="NCBI Taxonomy" id="88374"/>
    <lineage>
        <taxon>Bacteria</taxon>
        <taxon>Bacillati</taxon>
        <taxon>Actinomycetota</taxon>
        <taxon>Actinomycetes</taxon>
        <taxon>Micrococcales</taxon>
        <taxon>Microbacteriaceae</taxon>
        <taxon>Agromyces</taxon>
    </lineage>
</organism>
<dbReference type="Proteomes" id="UP001144396">
    <property type="component" value="Unassembled WGS sequence"/>
</dbReference>
<dbReference type="AlphaFoldDB" id="A0A9W6CRP4"/>
<evidence type="ECO:0008006" key="3">
    <source>
        <dbReference type="Google" id="ProtNLM"/>
    </source>
</evidence>
<sequence length="212" mass="24946">MGWTDLFRRRPKRRKMAPYRAPDINPDQPLREHVIDDGVMVARYSARLTLKNRIIVGALRGEDAFDTERYQQVAREVLDDLIDELDRSAERVQEVRRKAFSLPGRAKHEHDYRSRDLHNLEHREEVNTAVAARMRVIRDNAQSVEVLVKLARDDAWSEIGGEIARRSAETWHRYEDDPDYEQGRERRMRLLMREVAFEVKQAREAADGAHYA</sequence>
<proteinExistence type="predicted"/>
<comment type="caution">
    <text evidence="1">The sequence shown here is derived from an EMBL/GenBank/DDBJ whole genome shotgun (WGS) entry which is preliminary data.</text>
</comment>
<evidence type="ECO:0000313" key="2">
    <source>
        <dbReference type="Proteomes" id="UP001144396"/>
    </source>
</evidence>
<gene>
    <name evidence="1" type="ORF">ARHIZOSPH14_19130</name>
</gene>
<reference evidence="1" key="1">
    <citation type="submission" date="2022-12" db="EMBL/GenBank/DDBJ databases">
        <title>Reference genome sequencing for broad-spectrum identification of bacterial and archaeal isolates by mass spectrometry.</title>
        <authorList>
            <person name="Sekiguchi Y."/>
            <person name="Tourlousse D.M."/>
        </authorList>
    </citation>
    <scope>NUCLEOTIDE SEQUENCE</scope>
    <source>
        <strain evidence="1">14</strain>
    </source>
</reference>
<name>A0A9W6CRP4_9MICO</name>
<dbReference type="RefSeq" id="WP_281884409.1">
    <property type="nucleotide sequence ID" value="NZ_BSDP01000001.1"/>
</dbReference>
<keyword evidence="2" id="KW-1185">Reference proteome</keyword>
<protein>
    <recommendedName>
        <fullName evidence="3">Asparagine synthase</fullName>
    </recommendedName>
</protein>
<accession>A0A9W6CRP4</accession>
<evidence type="ECO:0000313" key="1">
    <source>
        <dbReference type="EMBL" id="GLI27671.1"/>
    </source>
</evidence>
<dbReference type="EMBL" id="BSDP01000001">
    <property type="protein sequence ID" value="GLI27671.1"/>
    <property type="molecule type" value="Genomic_DNA"/>
</dbReference>